<organism evidence="2 3">
    <name type="scientific">Ambispora leptoticha</name>
    <dbReference type="NCBI Taxonomy" id="144679"/>
    <lineage>
        <taxon>Eukaryota</taxon>
        <taxon>Fungi</taxon>
        <taxon>Fungi incertae sedis</taxon>
        <taxon>Mucoromycota</taxon>
        <taxon>Glomeromycotina</taxon>
        <taxon>Glomeromycetes</taxon>
        <taxon>Archaeosporales</taxon>
        <taxon>Ambisporaceae</taxon>
        <taxon>Ambispora</taxon>
    </lineage>
</organism>
<dbReference type="OrthoDB" id="5593200at2759"/>
<reference evidence="2" key="1">
    <citation type="submission" date="2021-06" db="EMBL/GenBank/DDBJ databases">
        <authorList>
            <person name="Kallberg Y."/>
            <person name="Tangrot J."/>
            <person name="Rosling A."/>
        </authorList>
    </citation>
    <scope>NUCLEOTIDE SEQUENCE</scope>
    <source>
        <strain evidence="2">FL130A</strain>
    </source>
</reference>
<evidence type="ECO:0000313" key="2">
    <source>
        <dbReference type="EMBL" id="CAG8475788.1"/>
    </source>
</evidence>
<proteinExistence type="predicted"/>
<accession>A0A9N8ZA09</accession>
<dbReference type="Proteomes" id="UP000789508">
    <property type="component" value="Unassembled WGS sequence"/>
</dbReference>
<name>A0A9N8ZA09_9GLOM</name>
<dbReference type="Pfam" id="PF06910">
    <property type="entry name" value="MEA1"/>
    <property type="match status" value="1"/>
</dbReference>
<dbReference type="EMBL" id="CAJVPS010000315">
    <property type="protein sequence ID" value="CAG8475788.1"/>
    <property type="molecule type" value="Genomic_DNA"/>
</dbReference>
<keyword evidence="3" id="KW-1185">Reference proteome</keyword>
<gene>
    <name evidence="2" type="ORF">ALEPTO_LOCUS2232</name>
</gene>
<comment type="caution">
    <text evidence="2">The sequence shown here is derived from an EMBL/GenBank/DDBJ whole genome shotgun (WGS) entry which is preliminary data.</text>
</comment>
<sequence length="180" mass="20291">MNCGAAGRVIITAVVTEKEEELFVAGVECPEIGVGDVGDNIPVLERRWQANGLNSRKMDDIKDQITVTEQEPGSDLEQNEFNNINRNHNNNKYWSSDEESDEEAPFGYDKIEMIQANDLSIINDIMKNVRIPESAVPEWAKRIPEESWLPRVIAIDDEKENIKNSSSPSSSTTILEDKEK</sequence>
<dbReference type="AlphaFoldDB" id="A0A9N8ZA09"/>
<evidence type="ECO:0000256" key="1">
    <source>
        <dbReference type="SAM" id="MobiDB-lite"/>
    </source>
</evidence>
<protein>
    <submittedName>
        <fullName evidence="2">12050_t:CDS:1</fullName>
    </submittedName>
</protein>
<evidence type="ECO:0000313" key="3">
    <source>
        <dbReference type="Proteomes" id="UP000789508"/>
    </source>
</evidence>
<feature type="region of interest" description="Disordered" evidence="1">
    <location>
        <begin position="159"/>
        <end position="180"/>
    </location>
</feature>